<proteinExistence type="predicted"/>
<keyword evidence="2" id="KW-1133">Transmembrane helix</keyword>
<dbReference type="Proteomes" id="UP000831947">
    <property type="component" value="Chromosome"/>
</dbReference>
<keyword evidence="2" id="KW-0812">Transmembrane</keyword>
<evidence type="ECO:0000313" key="3">
    <source>
        <dbReference type="EMBL" id="UQS83025.1"/>
    </source>
</evidence>
<feature type="transmembrane region" description="Helical" evidence="2">
    <location>
        <begin position="126"/>
        <end position="143"/>
    </location>
</feature>
<dbReference type="EMBL" id="CP093365">
    <property type="protein sequence ID" value="UQS83025.1"/>
    <property type="molecule type" value="Genomic_DNA"/>
</dbReference>
<evidence type="ECO:0000256" key="1">
    <source>
        <dbReference type="SAM" id="MobiDB-lite"/>
    </source>
</evidence>
<feature type="transmembrane region" description="Helical" evidence="2">
    <location>
        <begin position="155"/>
        <end position="173"/>
    </location>
</feature>
<organism evidence="3 4">
    <name type="scientific">Bombilactobacillus thymidiniphilus</name>
    <dbReference type="NCBI Taxonomy" id="2923363"/>
    <lineage>
        <taxon>Bacteria</taxon>
        <taxon>Bacillati</taxon>
        <taxon>Bacillota</taxon>
        <taxon>Bacilli</taxon>
        <taxon>Lactobacillales</taxon>
        <taxon>Lactobacillaceae</taxon>
        <taxon>Bombilactobacillus</taxon>
    </lineage>
</organism>
<keyword evidence="2" id="KW-0472">Membrane</keyword>
<keyword evidence="4" id="KW-1185">Reference proteome</keyword>
<feature type="transmembrane region" description="Helical" evidence="2">
    <location>
        <begin position="217"/>
        <end position="237"/>
    </location>
</feature>
<sequence length="251" mass="28796">MDSREKNAKAQVNQQERHEKKQQQEVVQEQIQSTDVDNLRTKLSNKNADYLFKLRRQLLQKGQTEEKAQELTDSLLVEVINNQIKGIPARQLYGTVEQQAQVLVQPPKKSQNVADEKLWKLAVDNSLLFASLFLVMYGFIGLFSKQAKNTTQSGLSTIILISILWGVLFSWFNQKMAAAKQKREPIWKVALTLVLGMVIMYLVVALTMILPPFLNPVFSPTVYVILAILAFGGRWLFRNYYDIHYNTFSGR</sequence>
<name>A0ABY4PBP9_9LACO</name>
<feature type="region of interest" description="Disordered" evidence="1">
    <location>
        <begin position="1"/>
        <end position="32"/>
    </location>
</feature>
<dbReference type="PIRSF" id="PIRSF033111">
    <property type="entry name" value="UCP033111"/>
    <property type="match status" value="1"/>
</dbReference>
<feature type="transmembrane region" description="Helical" evidence="2">
    <location>
        <begin position="185"/>
        <end position="211"/>
    </location>
</feature>
<accession>A0ABY4PBP9</accession>
<evidence type="ECO:0000313" key="4">
    <source>
        <dbReference type="Proteomes" id="UP000831947"/>
    </source>
</evidence>
<dbReference type="RefSeq" id="WP_249512252.1">
    <property type="nucleotide sequence ID" value="NZ_CP093365.1"/>
</dbReference>
<evidence type="ECO:0000256" key="2">
    <source>
        <dbReference type="SAM" id="Phobius"/>
    </source>
</evidence>
<reference evidence="3 4" key="1">
    <citation type="journal article" date="2022" name="Int. J. Syst. Evol. Microbiol.">
        <title>Apilactobacillus apisilvae sp. nov., Nicolia spurrieriana gen. nov. sp. nov., Bombilactobacillus folatiphilus sp. nov. and Bombilactobacillus thymidiniphilus sp. nov., four new lactic acid bacterial isolates from stingless bees Tetragonula carbonaria and Austroplebeia australis.</title>
        <authorList>
            <person name="Oliphant S.A."/>
            <person name="Watson-Haigh N.S."/>
            <person name="Sumby K.M."/>
            <person name="Gardner J."/>
            <person name="Groom S."/>
            <person name="Jiranek V."/>
        </authorList>
    </citation>
    <scope>NUCLEOTIDE SEQUENCE [LARGE SCALE GENOMIC DNA]</scope>
    <source>
        <strain evidence="3 4">SG4_A1</strain>
    </source>
</reference>
<gene>
    <name evidence="3" type="ORF">MOO47_04375</name>
</gene>
<protein>
    <submittedName>
        <fullName evidence="3">DUF1129 domain-containing protein</fullName>
    </submittedName>
</protein>
<dbReference type="Pfam" id="PF06570">
    <property type="entry name" value="DUF1129"/>
    <property type="match status" value="1"/>
</dbReference>
<dbReference type="InterPro" id="IPR009214">
    <property type="entry name" value="DUF1129"/>
</dbReference>